<dbReference type="AlphaFoldDB" id="A0A9D1W6X8"/>
<evidence type="ECO:0000313" key="1">
    <source>
        <dbReference type="EMBL" id="HIX53472.1"/>
    </source>
</evidence>
<proteinExistence type="predicted"/>
<protein>
    <submittedName>
        <fullName evidence="1">Uncharacterized protein</fullName>
    </submittedName>
</protein>
<dbReference type="Proteomes" id="UP000824156">
    <property type="component" value="Unassembled WGS sequence"/>
</dbReference>
<name>A0A9D1W6X8_9SPHI</name>
<reference evidence="1" key="1">
    <citation type="journal article" date="2021" name="PeerJ">
        <title>Extensive microbial diversity within the chicken gut microbiome revealed by metagenomics and culture.</title>
        <authorList>
            <person name="Gilroy R."/>
            <person name="Ravi A."/>
            <person name="Getino M."/>
            <person name="Pursley I."/>
            <person name="Horton D.L."/>
            <person name="Alikhan N.F."/>
            <person name="Baker D."/>
            <person name="Gharbi K."/>
            <person name="Hall N."/>
            <person name="Watson M."/>
            <person name="Adriaenssens E.M."/>
            <person name="Foster-Nyarko E."/>
            <person name="Jarju S."/>
            <person name="Secka A."/>
            <person name="Antonio M."/>
            <person name="Oren A."/>
            <person name="Chaudhuri R.R."/>
            <person name="La Ragione R."/>
            <person name="Hildebrand F."/>
            <person name="Pallen M.J."/>
        </authorList>
    </citation>
    <scope>NUCLEOTIDE SEQUENCE</scope>
    <source>
        <strain evidence="1">1719</strain>
    </source>
</reference>
<dbReference type="EMBL" id="DXEZ01000011">
    <property type="protein sequence ID" value="HIX53472.1"/>
    <property type="molecule type" value="Genomic_DNA"/>
</dbReference>
<reference evidence="1" key="2">
    <citation type="submission" date="2021-04" db="EMBL/GenBank/DDBJ databases">
        <authorList>
            <person name="Gilroy R."/>
        </authorList>
    </citation>
    <scope>NUCLEOTIDE SEQUENCE</scope>
    <source>
        <strain evidence="1">1719</strain>
    </source>
</reference>
<comment type="caution">
    <text evidence="1">The sequence shown here is derived from an EMBL/GenBank/DDBJ whole genome shotgun (WGS) entry which is preliminary data.</text>
</comment>
<gene>
    <name evidence="1" type="ORF">H9853_00465</name>
</gene>
<organism evidence="1 2">
    <name type="scientific">Candidatus Sphingobacterium stercoripullorum</name>
    <dbReference type="NCBI Taxonomy" id="2838759"/>
    <lineage>
        <taxon>Bacteria</taxon>
        <taxon>Pseudomonadati</taxon>
        <taxon>Bacteroidota</taxon>
        <taxon>Sphingobacteriia</taxon>
        <taxon>Sphingobacteriales</taxon>
        <taxon>Sphingobacteriaceae</taxon>
        <taxon>Sphingobacterium</taxon>
    </lineage>
</organism>
<sequence>MSVSCAHRVTWISPAASTHRSWFISKYFRITVVAPTFYYQTSGIWAVFQKDILNEEYLQTLGFNHRQVKAVLYAKEKGKLTNKEHQKLNNTPCITATCELIELVNGFAVLKVSEAAAGTLYHL</sequence>
<accession>A0A9D1W6X8</accession>
<evidence type="ECO:0000313" key="2">
    <source>
        <dbReference type="Proteomes" id="UP000824156"/>
    </source>
</evidence>